<dbReference type="EMBL" id="BMAU01021236">
    <property type="protein sequence ID" value="GFY03344.1"/>
    <property type="molecule type" value="Genomic_DNA"/>
</dbReference>
<reference evidence="2" key="1">
    <citation type="submission" date="2020-08" db="EMBL/GenBank/DDBJ databases">
        <title>Multicomponent nature underlies the extraordinary mechanical properties of spider dragline silk.</title>
        <authorList>
            <person name="Kono N."/>
            <person name="Nakamura H."/>
            <person name="Mori M."/>
            <person name="Yoshida Y."/>
            <person name="Ohtoshi R."/>
            <person name="Malay A.D."/>
            <person name="Moran D.A.P."/>
            <person name="Tomita M."/>
            <person name="Numata K."/>
            <person name="Arakawa K."/>
        </authorList>
    </citation>
    <scope>NUCLEOTIDE SEQUENCE</scope>
</reference>
<feature type="compositionally biased region" description="Polar residues" evidence="1">
    <location>
        <begin position="43"/>
        <end position="69"/>
    </location>
</feature>
<evidence type="ECO:0000313" key="3">
    <source>
        <dbReference type="Proteomes" id="UP000887159"/>
    </source>
</evidence>
<evidence type="ECO:0000313" key="2">
    <source>
        <dbReference type="EMBL" id="GFY03344.1"/>
    </source>
</evidence>
<proteinExistence type="predicted"/>
<gene>
    <name evidence="2" type="ORF">TNCV_1173021</name>
</gene>
<dbReference type="Proteomes" id="UP000887159">
    <property type="component" value="Unassembled WGS sequence"/>
</dbReference>
<accession>A0A8X6RYA1</accession>
<feature type="compositionally biased region" description="Polar residues" evidence="1">
    <location>
        <begin position="20"/>
        <end position="30"/>
    </location>
</feature>
<protein>
    <submittedName>
        <fullName evidence="2">Uncharacterized protein</fullName>
    </submittedName>
</protein>
<organism evidence="2 3">
    <name type="scientific">Trichonephila clavipes</name>
    <name type="common">Golden silk orbweaver</name>
    <name type="synonym">Nephila clavipes</name>
    <dbReference type="NCBI Taxonomy" id="2585209"/>
    <lineage>
        <taxon>Eukaryota</taxon>
        <taxon>Metazoa</taxon>
        <taxon>Ecdysozoa</taxon>
        <taxon>Arthropoda</taxon>
        <taxon>Chelicerata</taxon>
        <taxon>Arachnida</taxon>
        <taxon>Araneae</taxon>
        <taxon>Araneomorphae</taxon>
        <taxon>Entelegynae</taxon>
        <taxon>Araneoidea</taxon>
        <taxon>Nephilidae</taxon>
        <taxon>Trichonephila</taxon>
    </lineage>
</organism>
<sequence length="93" mass="9908">MGYLVASGIEPRPSGLESDALTTRLPTAPTSEEVLDGGPRNYQPPSSDENAPSLNPTLSKLPNNANGRSLSLDHSIMCVSRSTGQVLKDYRIP</sequence>
<name>A0A8X6RYA1_TRICX</name>
<evidence type="ECO:0000256" key="1">
    <source>
        <dbReference type="SAM" id="MobiDB-lite"/>
    </source>
</evidence>
<feature type="region of interest" description="Disordered" evidence="1">
    <location>
        <begin position="1"/>
        <end position="69"/>
    </location>
</feature>
<dbReference type="AlphaFoldDB" id="A0A8X6RYA1"/>
<keyword evidence="3" id="KW-1185">Reference proteome</keyword>
<comment type="caution">
    <text evidence="2">The sequence shown here is derived from an EMBL/GenBank/DDBJ whole genome shotgun (WGS) entry which is preliminary data.</text>
</comment>